<evidence type="ECO:0000313" key="2">
    <source>
        <dbReference type="Proteomes" id="UP000005101"/>
    </source>
</evidence>
<evidence type="ECO:0000313" key="1">
    <source>
        <dbReference type="EMBL" id="EFR55957.1"/>
    </source>
</evidence>
<proteinExistence type="predicted"/>
<keyword evidence="2" id="KW-1185">Reference proteome</keyword>
<dbReference type="Proteomes" id="UP000005101">
    <property type="component" value="Unassembled WGS sequence"/>
</dbReference>
<reference evidence="1 2" key="1">
    <citation type="submission" date="2008-12" db="EMBL/GenBank/DDBJ databases">
        <title>Annotation of Bacteroides fragilis strain 3_1_12.</title>
        <authorList>
            <consortium name="The Broad Institute Genome Sequencing Platform"/>
            <person name="Ward D."/>
            <person name="Young S.K."/>
            <person name="Kodira C.D."/>
            <person name="Zeng Q."/>
            <person name="Koehrsen M."/>
            <person name="Alvarado L."/>
            <person name="Berlin A."/>
            <person name="Borenstein D."/>
            <person name="Chen Z."/>
            <person name="Engels R."/>
            <person name="Freedman E."/>
            <person name="Gellesch M."/>
            <person name="Goldberg J."/>
            <person name="Griggs A."/>
            <person name="Gujja S."/>
            <person name="Heiman D."/>
            <person name="Hepburn T."/>
            <person name="Howarth C."/>
            <person name="Jen D."/>
            <person name="Larson L."/>
            <person name="Lewis B."/>
            <person name="Mehta T."/>
            <person name="Park D."/>
            <person name="Pearson M."/>
            <person name="Roberts A."/>
            <person name="Saif S."/>
            <person name="Shea T."/>
            <person name="Shenoy N."/>
            <person name="Sisk P."/>
            <person name="Stolte C."/>
            <person name="Sykes S."/>
            <person name="Walk T."/>
            <person name="White J."/>
            <person name="Yandava C."/>
            <person name="Allen-Vercoe E."/>
            <person name="Strauss J."/>
            <person name="Ambrose C."/>
            <person name="Lander E."/>
            <person name="Nusbaum C."/>
            <person name="Galagan J."/>
            <person name="Birren B."/>
        </authorList>
    </citation>
    <scope>NUCLEOTIDE SEQUENCE [LARGE SCALE GENOMIC DNA]</scope>
    <source>
        <strain evidence="1 2">3_1_12</strain>
    </source>
</reference>
<accession>A0ABN0BSX7</accession>
<organism evidence="1 2">
    <name type="scientific">Bacteroides fragilis 3_1_12</name>
    <dbReference type="NCBI Taxonomy" id="457424"/>
    <lineage>
        <taxon>Bacteria</taxon>
        <taxon>Pseudomonadati</taxon>
        <taxon>Bacteroidota</taxon>
        <taxon>Bacteroidia</taxon>
        <taxon>Bacteroidales</taxon>
        <taxon>Bacteroidaceae</taxon>
        <taxon>Bacteroides</taxon>
    </lineage>
</organism>
<protein>
    <submittedName>
        <fullName evidence="1">Uncharacterized protein</fullName>
    </submittedName>
</protein>
<gene>
    <name evidence="1" type="ORF">BFAG_04656</name>
</gene>
<sequence>MIINNWNICILPLSAVADESTFDIRFPDRFLYCQSLQRFFIGNKCA</sequence>
<name>A0ABN0BSX7_BACFG</name>
<dbReference type="EMBL" id="EQ973220">
    <property type="protein sequence ID" value="EFR55957.1"/>
    <property type="molecule type" value="Genomic_DNA"/>
</dbReference>